<dbReference type="EMBL" id="HBUF01646571">
    <property type="protein sequence ID" value="CAG6786037.1"/>
    <property type="molecule type" value="Transcribed_RNA"/>
</dbReference>
<keyword evidence="1" id="KW-1133">Transmembrane helix</keyword>
<proteinExistence type="predicted"/>
<protein>
    <submittedName>
        <fullName evidence="2">Uncharacterized protein</fullName>
    </submittedName>
</protein>
<feature type="transmembrane region" description="Helical" evidence="1">
    <location>
        <begin position="12"/>
        <end position="38"/>
    </location>
</feature>
<dbReference type="EMBL" id="HBUF01646572">
    <property type="protein sequence ID" value="CAG6786038.1"/>
    <property type="molecule type" value="Transcribed_RNA"/>
</dbReference>
<reference evidence="2" key="1">
    <citation type="submission" date="2021-05" db="EMBL/GenBank/DDBJ databases">
        <authorList>
            <person name="Alioto T."/>
            <person name="Alioto T."/>
            <person name="Gomez Garrido J."/>
        </authorList>
    </citation>
    <scope>NUCLEOTIDE SEQUENCE</scope>
</reference>
<dbReference type="AlphaFoldDB" id="A0A8D9BIT0"/>
<accession>A0A8D9BIT0</accession>
<keyword evidence="1" id="KW-0472">Membrane</keyword>
<feature type="transmembrane region" description="Helical" evidence="1">
    <location>
        <begin position="50"/>
        <end position="73"/>
    </location>
</feature>
<evidence type="ECO:0000256" key="1">
    <source>
        <dbReference type="SAM" id="Phobius"/>
    </source>
</evidence>
<sequence length="99" mass="11951">MIGTSQNYINRLFQVISIIMINYYISLIYLHSSLYLIFRFYKSVRRIHNIINVFFLVPLEVLLTLNIIIFKVADKNMRRFENRSDIIMNDEKHDLYASE</sequence>
<keyword evidence="1" id="KW-0812">Transmembrane</keyword>
<name>A0A8D9BIT0_9HEMI</name>
<evidence type="ECO:0000313" key="2">
    <source>
        <dbReference type="EMBL" id="CAG6786038.1"/>
    </source>
</evidence>
<organism evidence="2">
    <name type="scientific">Cacopsylla melanoneura</name>
    <dbReference type="NCBI Taxonomy" id="428564"/>
    <lineage>
        <taxon>Eukaryota</taxon>
        <taxon>Metazoa</taxon>
        <taxon>Ecdysozoa</taxon>
        <taxon>Arthropoda</taxon>
        <taxon>Hexapoda</taxon>
        <taxon>Insecta</taxon>
        <taxon>Pterygota</taxon>
        <taxon>Neoptera</taxon>
        <taxon>Paraneoptera</taxon>
        <taxon>Hemiptera</taxon>
        <taxon>Sternorrhyncha</taxon>
        <taxon>Psylloidea</taxon>
        <taxon>Psyllidae</taxon>
        <taxon>Psyllinae</taxon>
        <taxon>Cacopsylla</taxon>
    </lineage>
</organism>